<dbReference type="Proteomes" id="UP000728185">
    <property type="component" value="Unassembled WGS sequence"/>
</dbReference>
<evidence type="ECO:0000256" key="4">
    <source>
        <dbReference type="SAM" id="MobiDB-lite"/>
    </source>
</evidence>
<proteinExistence type="predicted"/>
<dbReference type="InterPro" id="IPR002110">
    <property type="entry name" value="Ankyrin_rpt"/>
</dbReference>
<accession>A0A8E0RPF5</accession>
<dbReference type="PROSITE" id="PS50297">
    <property type="entry name" value="ANK_REP_REGION"/>
    <property type="match status" value="4"/>
</dbReference>
<gene>
    <name evidence="5" type="ORF">FBUS_11020</name>
</gene>
<evidence type="ECO:0000313" key="6">
    <source>
        <dbReference type="Proteomes" id="UP000728185"/>
    </source>
</evidence>
<dbReference type="InterPro" id="IPR050663">
    <property type="entry name" value="Ankyrin-SOCS_Box"/>
</dbReference>
<dbReference type="Pfam" id="PF00023">
    <property type="entry name" value="Ank"/>
    <property type="match status" value="2"/>
</dbReference>
<dbReference type="SMART" id="SM00248">
    <property type="entry name" value="ANK"/>
    <property type="match status" value="6"/>
</dbReference>
<name>A0A8E0RPF5_9TREM</name>
<protein>
    <submittedName>
        <fullName evidence="5">Serine/threonine-protein phosphatase 6 regulatory ankyrin repeat subunit C</fullName>
    </submittedName>
</protein>
<feature type="compositionally biased region" description="Polar residues" evidence="4">
    <location>
        <begin position="7"/>
        <end position="24"/>
    </location>
</feature>
<keyword evidence="1" id="KW-0677">Repeat</keyword>
<dbReference type="InterPro" id="IPR036770">
    <property type="entry name" value="Ankyrin_rpt-contain_sf"/>
</dbReference>
<feature type="repeat" description="ANK" evidence="3">
    <location>
        <begin position="182"/>
        <end position="214"/>
    </location>
</feature>
<dbReference type="Gene3D" id="1.25.40.20">
    <property type="entry name" value="Ankyrin repeat-containing domain"/>
    <property type="match status" value="3"/>
</dbReference>
<dbReference type="EMBL" id="LUCM01009490">
    <property type="protein sequence ID" value="KAA0186910.1"/>
    <property type="molecule type" value="Genomic_DNA"/>
</dbReference>
<evidence type="ECO:0000256" key="1">
    <source>
        <dbReference type="ARBA" id="ARBA00022737"/>
    </source>
</evidence>
<dbReference type="PRINTS" id="PR01415">
    <property type="entry name" value="ANKYRIN"/>
</dbReference>
<feature type="repeat" description="ANK" evidence="3">
    <location>
        <begin position="125"/>
        <end position="147"/>
    </location>
</feature>
<evidence type="ECO:0000256" key="2">
    <source>
        <dbReference type="ARBA" id="ARBA00023043"/>
    </source>
</evidence>
<dbReference type="GO" id="GO:0005634">
    <property type="term" value="C:nucleus"/>
    <property type="evidence" value="ECO:0007669"/>
    <property type="project" value="TreeGrafter"/>
</dbReference>
<evidence type="ECO:0000313" key="5">
    <source>
        <dbReference type="EMBL" id="KAA0186910.1"/>
    </source>
</evidence>
<dbReference type="Pfam" id="PF12796">
    <property type="entry name" value="Ank_2"/>
    <property type="match status" value="2"/>
</dbReference>
<dbReference type="GO" id="GO:0000976">
    <property type="term" value="F:transcription cis-regulatory region binding"/>
    <property type="evidence" value="ECO:0007669"/>
    <property type="project" value="TreeGrafter"/>
</dbReference>
<evidence type="ECO:0000256" key="3">
    <source>
        <dbReference type="PROSITE-ProRule" id="PRU00023"/>
    </source>
</evidence>
<reference evidence="5" key="1">
    <citation type="submission" date="2019-05" db="EMBL/GenBank/DDBJ databases">
        <title>Annotation for the trematode Fasciolopsis buski.</title>
        <authorList>
            <person name="Choi Y.-J."/>
        </authorList>
    </citation>
    <scope>NUCLEOTIDE SEQUENCE</scope>
    <source>
        <strain evidence="5">HT</strain>
        <tissue evidence="5">Whole worm</tissue>
    </source>
</reference>
<feature type="repeat" description="ANK" evidence="3">
    <location>
        <begin position="265"/>
        <end position="287"/>
    </location>
</feature>
<sequence>MLLHASITRTSAYQQSTELSSGSPESLFLDLPPERITNTSGQTMLMLAAYAGHTEICRLLLSDNRWGTRALVEAKDAVYRWTALHHAAAQGHSDIVSLLLDFTETRTQLAGVCSFRSLRCEPDEHGRTALMLAAQNNHGEVVRLLLSPVSPMRSPRLSPRKMPISSPTICEDRYRINAADVYGRTALHRAIANGHVECAKLLLAHGGDPSARDFRGRHALHMAATGGRTATLALLVSHITEQLKVKDEVLDGATASDSLQPLDEYGFTPLHFAAYRGHLECLKLLLNCACYNRLRCMLTTPMSWLDLRHIFEQMPGLQQTGKDSKVFGRTFT</sequence>
<dbReference type="SUPFAM" id="SSF48403">
    <property type="entry name" value="Ankyrin repeat"/>
    <property type="match status" value="1"/>
</dbReference>
<dbReference type="OrthoDB" id="7464126at2759"/>
<feature type="repeat" description="ANK" evidence="3">
    <location>
        <begin position="40"/>
        <end position="62"/>
    </location>
</feature>
<organism evidence="5 6">
    <name type="scientific">Fasciolopsis buskii</name>
    <dbReference type="NCBI Taxonomy" id="27845"/>
    <lineage>
        <taxon>Eukaryota</taxon>
        <taxon>Metazoa</taxon>
        <taxon>Spiralia</taxon>
        <taxon>Lophotrochozoa</taxon>
        <taxon>Platyhelminthes</taxon>
        <taxon>Trematoda</taxon>
        <taxon>Digenea</taxon>
        <taxon>Plagiorchiida</taxon>
        <taxon>Echinostomata</taxon>
        <taxon>Echinostomatoidea</taxon>
        <taxon>Fasciolidae</taxon>
        <taxon>Fasciolopsis</taxon>
    </lineage>
</organism>
<keyword evidence="6" id="KW-1185">Reference proteome</keyword>
<dbReference type="AlphaFoldDB" id="A0A8E0RPF5"/>
<dbReference type="GO" id="GO:0045944">
    <property type="term" value="P:positive regulation of transcription by RNA polymerase II"/>
    <property type="evidence" value="ECO:0007669"/>
    <property type="project" value="TreeGrafter"/>
</dbReference>
<comment type="caution">
    <text evidence="5">The sequence shown here is derived from an EMBL/GenBank/DDBJ whole genome shotgun (WGS) entry which is preliminary data.</text>
</comment>
<feature type="region of interest" description="Disordered" evidence="4">
    <location>
        <begin position="1"/>
        <end position="25"/>
    </location>
</feature>
<dbReference type="PROSITE" id="PS50088">
    <property type="entry name" value="ANK_REPEAT"/>
    <property type="match status" value="4"/>
</dbReference>
<dbReference type="PANTHER" id="PTHR24193">
    <property type="entry name" value="ANKYRIN REPEAT PROTEIN"/>
    <property type="match status" value="1"/>
</dbReference>
<dbReference type="PANTHER" id="PTHR24193:SF120">
    <property type="entry name" value="ANKYRIN REPEAT DOMAIN-CONTAINING PROTEIN 63"/>
    <property type="match status" value="1"/>
</dbReference>
<keyword evidence="2 3" id="KW-0040">ANK repeat</keyword>